<dbReference type="CDD" id="cd16914">
    <property type="entry name" value="EcfT"/>
    <property type="match status" value="1"/>
</dbReference>
<evidence type="ECO:0000256" key="5">
    <source>
        <dbReference type="SAM" id="Phobius"/>
    </source>
</evidence>
<feature type="transmembrane region" description="Helical" evidence="5">
    <location>
        <begin position="12"/>
        <end position="41"/>
    </location>
</feature>
<dbReference type="InterPro" id="IPR052770">
    <property type="entry name" value="Cobalt_transport_CbiQ"/>
</dbReference>
<evidence type="ECO:0000313" key="6">
    <source>
        <dbReference type="EMBL" id="MEW9500939.1"/>
    </source>
</evidence>
<evidence type="ECO:0000256" key="2">
    <source>
        <dbReference type="ARBA" id="ARBA00022692"/>
    </source>
</evidence>
<dbReference type="InterPro" id="IPR003339">
    <property type="entry name" value="ABC/ECF_trnsptr_transmembrane"/>
</dbReference>
<keyword evidence="4 5" id="KW-0472">Membrane</keyword>
<reference evidence="6 7" key="1">
    <citation type="journal article" date="1979" name="Int. J. Syst. Evol. Microbiol.">
        <title>Bacillus globisporus subsp. marinus subsp. nov.</title>
        <authorList>
            <person name="Liu H."/>
        </authorList>
    </citation>
    <scope>NUCLEOTIDE SEQUENCE [LARGE SCALE GENOMIC DNA]</scope>
    <source>
        <strain evidence="6 7">DSM 1297</strain>
    </source>
</reference>
<gene>
    <name evidence="6" type="ORF">AB1471_03870</name>
</gene>
<proteinExistence type="predicted"/>
<keyword evidence="3 5" id="KW-1133">Transmembrane helix</keyword>
<dbReference type="PANTHER" id="PTHR43723:SF1">
    <property type="entry name" value="COBALT TRANSPORT PROTEIN CBIQ"/>
    <property type="match status" value="1"/>
</dbReference>
<name>A0ABV3Q0R7_9BACL</name>
<dbReference type="RefSeq" id="WP_367778285.1">
    <property type="nucleotide sequence ID" value="NZ_JBFMIA010000002.1"/>
</dbReference>
<dbReference type="EMBL" id="JBFMIA010000002">
    <property type="protein sequence ID" value="MEW9500939.1"/>
    <property type="molecule type" value="Genomic_DNA"/>
</dbReference>
<evidence type="ECO:0000256" key="3">
    <source>
        <dbReference type="ARBA" id="ARBA00022989"/>
    </source>
</evidence>
<accession>A0ABV3Q0R7</accession>
<feature type="transmembrane region" description="Helical" evidence="5">
    <location>
        <begin position="99"/>
        <end position="121"/>
    </location>
</feature>
<evidence type="ECO:0000256" key="1">
    <source>
        <dbReference type="ARBA" id="ARBA00004141"/>
    </source>
</evidence>
<feature type="transmembrane region" description="Helical" evidence="5">
    <location>
        <begin position="231"/>
        <end position="251"/>
    </location>
</feature>
<feature type="transmembrane region" description="Helical" evidence="5">
    <location>
        <begin position="53"/>
        <end position="74"/>
    </location>
</feature>
<keyword evidence="7" id="KW-1185">Reference proteome</keyword>
<comment type="subcellular location">
    <subcellularLocation>
        <location evidence="1">Membrane</location>
        <topology evidence="1">Multi-pass membrane protein</topology>
    </subcellularLocation>
</comment>
<protein>
    <submittedName>
        <fullName evidence="6">Energy-coupling factor transporter transmembrane component T</fullName>
    </submittedName>
</protein>
<dbReference type="Proteomes" id="UP001556040">
    <property type="component" value="Unassembled WGS sequence"/>
</dbReference>
<organism evidence="6 7">
    <name type="scientific">Jeotgalibacillus marinus</name>
    <dbReference type="NCBI Taxonomy" id="86667"/>
    <lineage>
        <taxon>Bacteria</taxon>
        <taxon>Bacillati</taxon>
        <taxon>Bacillota</taxon>
        <taxon>Bacilli</taxon>
        <taxon>Bacillales</taxon>
        <taxon>Caryophanaceae</taxon>
        <taxon>Jeotgalibacillus</taxon>
    </lineage>
</organism>
<dbReference type="Pfam" id="PF02361">
    <property type="entry name" value="CbiQ"/>
    <property type="match status" value="1"/>
</dbReference>
<keyword evidence="2 5" id="KW-0812">Transmembrane</keyword>
<evidence type="ECO:0000313" key="7">
    <source>
        <dbReference type="Proteomes" id="UP001556040"/>
    </source>
</evidence>
<evidence type="ECO:0000256" key="4">
    <source>
        <dbReference type="ARBA" id="ARBA00023136"/>
    </source>
</evidence>
<dbReference type="PANTHER" id="PTHR43723">
    <property type="entry name" value="COBALT TRANSPORT PROTEIN CBIQ"/>
    <property type="match status" value="1"/>
</dbReference>
<comment type="caution">
    <text evidence="6">The sequence shown here is derived from an EMBL/GenBank/DDBJ whole genome shotgun (WGS) entry which is preliminary data.</text>
</comment>
<sequence>MWLHTINPSIKMLTTLFMIVVLAFFLDPFLYLFFWFGLILITFTLARISWKTWALLTAPFLFMAIGYVWTAMLFPNKALMANETMLWQWGWLSLTEESLARSAALGLRVILFSALSLLFVLTTKPTVMMLSLMQQLKLPSRLVYGIMAGYQFLPLIKEEFHIMQRAQQIRGVGRPRTWKERLSQWKSFVIPLLASAIRKAERTAIAMESKGFTGEPRTHWYRTIQVKRRDALFVGLMVGLFALSYAVSNLIV</sequence>